<dbReference type="Pfam" id="PF11255">
    <property type="entry name" value="DUF3054"/>
    <property type="match status" value="1"/>
</dbReference>
<reference evidence="2" key="1">
    <citation type="submission" date="2020-12" db="EMBL/GenBank/DDBJ databases">
        <title>Leucobacter sp. CAS2, isolated from Chromium sludge.</title>
        <authorList>
            <person name="Xu Z."/>
        </authorList>
    </citation>
    <scope>NUCLEOTIDE SEQUENCE</scope>
    <source>
        <strain evidence="2">CSA2</strain>
    </source>
</reference>
<feature type="transmembrane region" description="Helical" evidence="1">
    <location>
        <begin position="100"/>
        <end position="121"/>
    </location>
</feature>
<feature type="transmembrane region" description="Helical" evidence="1">
    <location>
        <begin position="44"/>
        <end position="64"/>
    </location>
</feature>
<dbReference type="RefSeq" id="WP_200131067.1">
    <property type="nucleotide sequence ID" value="NZ_JAEHOI010000002.1"/>
</dbReference>
<sequence length="133" mass="13821">MTAPEARPRAGAGAIALAAVLDVALVVTFAAIGRGSHARAATAAGLFETAWPFLAGLAVVWLAGRVWRNPFAVVSTGIVVWIGTVALGQLFRLLSGGTTATAFIIVSAVTLGAFLVGWRLIAMLIRRLRRRGA</sequence>
<accession>A0A934QB35</accession>
<dbReference type="EMBL" id="JAEHOI010000002">
    <property type="protein sequence ID" value="MBK0420853.1"/>
    <property type="molecule type" value="Genomic_DNA"/>
</dbReference>
<dbReference type="AlphaFoldDB" id="A0A934QB35"/>
<comment type="caution">
    <text evidence="2">The sequence shown here is derived from an EMBL/GenBank/DDBJ whole genome shotgun (WGS) entry which is preliminary data.</text>
</comment>
<dbReference type="Proteomes" id="UP000618733">
    <property type="component" value="Unassembled WGS sequence"/>
</dbReference>
<evidence type="ECO:0000313" key="2">
    <source>
        <dbReference type="EMBL" id="MBK0420853.1"/>
    </source>
</evidence>
<evidence type="ECO:0000256" key="1">
    <source>
        <dbReference type="SAM" id="Phobius"/>
    </source>
</evidence>
<feature type="transmembrane region" description="Helical" evidence="1">
    <location>
        <begin position="71"/>
        <end position="94"/>
    </location>
</feature>
<protein>
    <submittedName>
        <fullName evidence="2">DUF3054 domain-containing protein</fullName>
    </submittedName>
</protein>
<dbReference type="InterPro" id="IPR021414">
    <property type="entry name" value="DUF3054"/>
</dbReference>
<name>A0A934QB35_9MICO</name>
<organism evidence="2 3">
    <name type="scientific">Leucobacter edaphi</name>
    <dbReference type="NCBI Taxonomy" id="2796472"/>
    <lineage>
        <taxon>Bacteria</taxon>
        <taxon>Bacillati</taxon>
        <taxon>Actinomycetota</taxon>
        <taxon>Actinomycetes</taxon>
        <taxon>Micrococcales</taxon>
        <taxon>Microbacteriaceae</taxon>
        <taxon>Leucobacter</taxon>
    </lineage>
</organism>
<gene>
    <name evidence="2" type="ORF">JD292_02000</name>
</gene>
<feature type="transmembrane region" description="Helical" evidence="1">
    <location>
        <begin position="12"/>
        <end position="32"/>
    </location>
</feature>
<keyword evidence="1" id="KW-0472">Membrane</keyword>
<keyword evidence="3" id="KW-1185">Reference proteome</keyword>
<keyword evidence="1" id="KW-1133">Transmembrane helix</keyword>
<keyword evidence="1" id="KW-0812">Transmembrane</keyword>
<evidence type="ECO:0000313" key="3">
    <source>
        <dbReference type="Proteomes" id="UP000618733"/>
    </source>
</evidence>
<proteinExistence type="predicted"/>